<reference evidence="3 4" key="1">
    <citation type="journal article" date="2021" name="Int. J. Syst. Evol. Microbiol.">
        <title>Amazonocrinis nigriterrae gen. nov., sp. nov., Atlanticothrix silvestris gen. nov., sp. nov. and Dendronalium phyllosphericum gen. nov., sp. nov., nostocacean cyanobacteria from Brazilian environments.</title>
        <authorList>
            <person name="Alvarenga D.O."/>
            <person name="Andreote A.P.D."/>
            <person name="Branco L.H.Z."/>
            <person name="Delbaje E."/>
            <person name="Cruz R.B."/>
            <person name="Varani A.M."/>
            <person name="Fiore M.F."/>
        </authorList>
    </citation>
    <scope>NUCLEOTIDE SEQUENCE [LARGE SCALE GENOMIC DNA]</scope>
    <source>
        <strain evidence="3 4">CENA357</strain>
    </source>
</reference>
<keyword evidence="1" id="KW-0560">Oxidoreductase</keyword>
<accession>A0A8J7HLW4</accession>
<feature type="domain" description="NADP-dependent oxidoreductase" evidence="2">
    <location>
        <begin position="17"/>
        <end position="107"/>
    </location>
</feature>
<comment type="caution">
    <text evidence="3">The sequence shown here is derived from an EMBL/GenBank/DDBJ whole genome shotgun (WGS) entry which is preliminary data.</text>
</comment>
<dbReference type="InterPro" id="IPR023210">
    <property type="entry name" value="NADP_OxRdtase_dom"/>
</dbReference>
<organism evidence="3 4">
    <name type="scientific">Atlanticothrix silvestris CENA357</name>
    <dbReference type="NCBI Taxonomy" id="1725252"/>
    <lineage>
        <taxon>Bacteria</taxon>
        <taxon>Bacillati</taxon>
        <taxon>Cyanobacteriota</taxon>
        <taxon>Cyanophyceae</taxon>
        <taxon>Nostocales</taxon>
        <taxon>Nodulariaceae</taxon>
        <taxon>Atlanticothrix</taxon>
        <taxon>Atlanticothrix silvestris</taxon>
    </lineage>
</organism>
<evidence type="ECO:0000259" key="2">
    <source>
        <dbReference type="Pfam" id="PF00248"/>
    </source>
</evidence>
<dbReference type="PANTHER" id="PTHR43364">
    <property type="entry name" value="NADH-SPECIFIC METHYLGLYOXAL REDUCTASE-RELATED"/>
    <property type="match status" value="1"/>
</dbReference>
<dbReference type="Gene3D" id="3.20.20.100">
    <property type="entry name" value="NADP-dependent oxidoreductase domain"/>
    <property type="match status" value="1"/>
</dbReference>
<sequence>MLKGTSNAGLVGGKFAADQKFDPEDNCAKNKLFQGENFERAQKALEKLRPIAKRHNSTLAQLVLAWLIAQPQTNAVAGARYPQQAIDNALAGNLKLSADEIAEIDAIGRIVTDHLDDNPVMWNW</sequence>
<evidence type="ECO:0000313" key="3">
    <source>
        <dbReference type="EMBL" id="MBH8555321.1"/>
    </source>
</evidence>
<dbReference type="InterPro" id="IPR036812">
    <property type="entry name" value="NAD(P)_OxRdtase_dom_sf"/>
</dbReference>
<gene>
    <name evidence="3" type="ORF">I8751_23825</name>
</gene>
<keyword evidence="4" id="KW-1185">Reference proteome</keyword>
<dbReference type="AlphaFoldDB" id="A0A8J7HLW4"/>
<dbReference type="Pfam" id="PF00248">
    <property type="entry name" value="Aldo_ket_red"/>
    <property type="match status" value="1"/>
</dbReference>
<evidence type="ECO:0000256" key="1">
    <source>
        <dbReference type="ARBA" id="ARBA00023002"/>
    </source>
</evidence>
<dbReference type="SUPFAM" id="SSF51430">
    <property type="entry name" value="NAD(P)-linked oxidoreductase"/>
    <property type="match status" value="1"/>
</dbReference>
<dbReference type="GO" id="GO:0016491">
    <property type="term" value="F:oxidoreductase activity"/>
    <property type="evidence" value="ECO:0007669"/>
    <property type="project" value="UniProtKB-KW"/>
</dbReference>
<dbReference type="PANTHER" id="PTHR43364:SF4">
    <property type="entry name" value="NAD(P)-LINKED OXIDOREDUCTASE SUPERFAMILY PROTEIN"/>
    <property type="match status" value="1"/>
</dbReference>
<name>A0A8J7HLW4_9CYAN</name>
<dbReference type="InterPro" id="IPR050523">
    <property type="entry name" value="AKR_Detox_Biosynth"/>
</dbReference>
<dbReference type="Proteomes" id="UP000599391">
    <property type="component" value="Unassembled WGS sequence"/>
</dbReference>
<protein>
    <submittedName>
        <fullName evidence="3">Aldo/keto reductase</fullName>
    </submittedName>
</protein>
<dbReference type="GO" id="GO:0005829">
    <property type="term" value="C:cytosol"/>
    <property type="evidence" value="ECO:0007669"/>
    <property type="project" value="TreeGrafter"/>
</dbReference>
<proteinExistence type="predicted"/>
<evidence type="ECO:0000313" key="4">
    <source>
        <dbReference type="Proteomes" id="UP000599391"/>
    </source>
</evidence>
<dbReference type="EMBL" id="JAECZB010000093">
    <property type="protein sequence ID" value="MBH8555321.1"/>
    <property type="molecule type" value="Genomic_DNA"/>
</dbReference>